<comment type="catalytic activity">
    <reaction evidence="7">
        <text>L-threonyl-[protein] + ATP = O-phospho-L-threonyl-[protein] + ADP + H(+)</text>
        <dbReference type="Rhea" id="RHEA:46608"/>
        <dbReference type="Rhea" id="RHEA-COMP:11060"/>
        <dbReference type="Rhea" id="RHEA-COMP:11605"/>
        <dbReference type="ChEBI" id="CHEBI:15378"/>
        <dbReference type="ChEBI" id="CHEBI:30013"/>
        <dbReference type="ChEBI" id="CHEBI:30616"/>
        <dbReference type="ChEBI" id="CHEBI:61977"/>
        <dbReference type="ChEBI" id="CHEBI:456216"/>
        <dbReference type="EC" id="2.7.11.1"/>
    </reaction>
</comment>
<dbReference type="PROSITE" id="PS00108">
    <property type="entry name" value="PROTEIN_KINASE_ST"/>
    <property type="match status" value="1"/>
</dbReference>
<dbReference type="InterPro" id="IPR008271">
    <property type="entry name" value="Ser/Thr_kinase_AS"/>
</dbReference>
<feature type="domain" description="Protein kinase" evidence="10">
    <location>
        <begin position="24"/>
        <end position="298"/>
    </location>
</feature>
<evidence type="ECO:0000313" key="11">
    <source>
        <dbReference type="EMBL" id="CAI2359409.1"/>
    </source>
</evidence>
<keyword evidence="3" id="KW-0808">Transferase</keyword>
<dbReference type="FunFam" id="1.10.510.10:FF:000748">
    <property type="entry name" value="NAK protein kinase"/>
    <property type="match status" value="1"/>
</dbReference>
<feature type="compositionally biased region" description="Low complexity" evidence="9">
    <location>
        <begin position="493"/>
        <end position="511"/>
    </location>
</feature>
<evidence type="ECO:0000256" key="5">
    <source>
        <dbReference type="ARBA" id="ARBA00022777"/>
    </source>
</evidence>
<feature type="compositionally biased region" description="Basic and acidic residues" evidence="9">
    <location>
        <begin position="340"/>
        <end position="361"/>
    </location>
</feature>
<feature type="compositionally biased region" description="Basic and acidic residues" evidence="9">
    <location>
        <begin position="423"/>
        <end position="438"/>
    </location>
</feature>
<feature type="compositionally biased region" description="Basic and acidic residues" evidence="9">
    <location>
        <begin position="470"/>
        <end position="487"/>
    </location>
</feature>
<evidence type="ECO:0000313" key="12">
    <source>
        <dbReference type="Proteomes" id="UP001295684"/>
    </source>
</evidence>
<sequence>MEGLNQKIFTSGYHDSLTVNKHEVTVGSKISEGGYAVVYKAKDTRSGKTMALKKIFLKDKETEEVMKKEVRIWRELRDHPNIVKFIDAALHKTSKGKYLYILSEYCSGGHLLDLLEKYKGKLKETQILIALKHVVRGIKYMHQQDPPVAHRDIKVENILLQDKNFKLCDFGSASSNVLDPKNTNDREVEDEMENYEKYTTFMYRPPEMIDKYRGWKVGAKVDIWMLGCVLFALCFFRHPFQDAQKLAILNAHYFFPTDNESKRRIGEKLRDLIRHMLTPNPANRPDIFEIEDILETWVDQDHIDINKDALKLKQEELRKLKQKTSKTATKNAPVSSSKDLTPEDIRNLQKKLQKEKAEGSKKHAVPLHSDYQKKMHEELYSKKAKQQPSKTQGKADDFAWDDFDDSKPKKTSKAADAGFEFDFDSHDQKKDEEPKVADDAEEDFFGTSQNKYCTQPQDDWFDNSGSKPVKSSDKKEKKPVQQEKKDEFDFDFGGQPSKKSSKPSSDFFGFDDNPKPRPEATDNAFDAFEQPDLIQPDKPKFEDYFPEGNDSDNDAEQDSGLISNLKKLYQKDGVLPENNKQDDILQPEILQPKKEFTPEVKLQGADFWEERKNPHLSYQQKPNYHHLSVLGAPGASGGHLSPGGFPSHPMGGPLHISKSSNALVPPSEFPSQPNMPLNIHRSHSSDSSAVKKADKNSGVFGDLYQTSMEQVQK</sequence>
<evidence type="ECO:0000256" key="2">
    <source>
        <dbReference type="ARBA" id="ARBA00022527"/>
    </source>
</evidence>
<dbReference type="PANTHER" id="PTHR22967">
    <property type="entry name" value="SERINE/THREONINE PROTEIN KINASE"/>
    <property type="match status" value="1"/>
</dbReference>
<dbReference type="PANTHER" id="PTHR22967:SF57">
    <property type="entry name" value="AUXILIN, ISOFORM A-RELATED"/>
    <property type="match status" value="1"/>
</dbReference>
<feature type="compositionally biased region" description="Basic and acidic residues" evidence="9">
    <location>
        <begin position="370"/>
        <end position="381"/>
    </location>
</feature>
<dbReference type="GO" id="GO:0005737">
    <property type="term" value="C:cytoplasm"/>
    <property type="evidence" value="ECO:0007669"/>
    <property type="project" value="TreeGrafter"/>
</dbReference>
<keyword evidence="6" id="KW-0067">ATP-binding</keyword>
<keyword evidence="12" id="KW-1185">Reference proteome</keyword>
<keyword evidence="5" id="KW-0418">Kinase</keyword>
<keyword evidence="2" id="KW-0723">Serine/threonine-protein kinase</keyword>
<feature type="region of interest" description="Disordered" evidence="9">
    <location>
        <begin position="321"/>
        <end position="597"/>
    </location>
</feature>
<feature type="region of interest" description="Disordered" evidence="9">
    <location>
        <begin position="638"/>
        <end position="713"/>
    </location>
</feature>
<dbReference type="EC" id="2.7.11.1" evidence="1"/>
<name>A0AAD1U3B5_EUPCR</name>
<evidence type="ECO:0000259" key="10">
    <source>
        <dbReference type="PROSITE" id="PS50011"/>
    </source>
</evidence>
<evidence type="ECO:0000256" key="6">
    <source>
        <dbReference type="ARBA" id="ARBA00022840"/>
    </source>
</evidence>
<proteinExistence type="predicted"/>
<dbReference type="EMBL" id="CAMPGE010000657">
    <property type="protein sequence ID" value="CAI2359409.1"/>
    <property type="molecule type" value="Genomic_DNA"/>
</dbReference>
<reference evidence="11" key="1">
    <citation type="submission" date="2023-07" db="EMBL/GenBank/DDBJ databases">
        <authorList>
            <consortium name="AG Swart"/>
            <person name="Singh M."/>
            <person name="Singh A."/>
            <person name="Seah K."/>
            <person name="Emmerich C."/>
        </authorList>
    </citation>
    <scope>NUCLEOTIDE SEQUENCE</scope>
    <source>
        <strain evidence="11">DP1</strain>
    </source>
</reference>
<dbReference type="InterPro" id="IPR011009">
    <property type="entry name" value="Kinase-like_dom_sf"/>
</dbReference>
<feature type="compositionally biased region" description="Polar residues" evidence="9">
    <location>
        <begin position="325"/>
        <end position="339"/>
    </location>
</feature>
<dbReference type="GO" id="GO:0005524">
    <property type="term" value="F:ATP binding"/>
    <property type="evidence" value="ECO:0007669"/>
    <property type="project" value="UniProtKB-KW"/>
</dbReference>
<protein>
    <recommendedName>
        <fullName evidence="1">non-specific serine/threonine protein kinase</fullName>
        <ecNumber evidence="1">2.7.11.1</ecNumber>
    </recommendedName>
</protein>
<evidence type="ECO:0000256" key="9">
    <source>
        <dbReference type="SAM" id="MobiDB-lite"/>
    </source>
</evidence>
<evidence type="ECO:0000256" key="4">
    <source>
        <dbReference type="ARBA" id="ARBA00022741"/>
    </source>
</evidence>
<dbReference type="PROSITE" id="PS50011">
    <property type="entry name" value="PROTEIN_KINASE_DOM"/>
    <property type="match status" value="1"/>
</dbReference>
<dbReference type="AlphaFoldDB" id="A0AAD1U3B5"/>
<dbReference type="SUPFAM" id="SSF56112">
    <property type="entry name" value="Protein kinase-like (PK-like)"/>
    <property type="match status" value="1"/>
</dbReference>
<dbReference type="SMART" id="SM00220">
    <property type="entry name" value="S_TKc"/>
    <property type="match status" value="1"/>
</dbReference>
<gene>
    <name evidence="11" type="ORF">ECRASSUSDP1_LOCUS700</name>
</gene>
<keyword evidence="4" id="KW-0547">Nucleotide-binding</keyword>
<dbReference type="GO" id="GO:0004674">
    <property type="term" value="F:protein serine/threonine kinase activity"/>
    <property type="evidence" value="ECO:0007669"/>
    <property type="project" value="UniProtKB-KW"/>
</dbReference>
<evidence type="ECO:0000256" key="3">
    <source>
        <dbReference type="ARBA" id="ARBA00022679"/>
    </source>
</evidence>
<evidence type="ECO:0000256" key="1">
    <source>
        <dbReference type="ARBA" id="ARBA00012513"/>
    </source>
</evidence>
<comment type="catalytic activity">
    <reaction evidence="8">
        <text>L-seryl-[protein] + ATP = O-phospho-L-seryl-[protein] + ADP + H(+)</text>
        <dbReference type="Rhea" id="RHEA:17989"/>
        <dbReference type="Rhea" id="RHEA-COMP:9863"/>
        <dbReference type="Rhea" id="RHEA-COMP:11604"/>
        <dbReference type="ChEBI" id="CHEBI:15378"/>
        <dbReference type="ChEBI" id="CHEBI:29999"/>
        <dbReference type="ChEBI" id="CHEBI:30616"/>
        <dbReference type="ChEBI" id="CHEBI:83421"/>
        <dbReference type="ChEBI" id="CHEBI:456216"/>
        <dbReference type="EC" id="2.7.11.1"/>
    </reaction>
</comment>
<feature type="compositionally biased region" description="Polar residues" evidence="9">
    <location>
        <begin position="704"/>
        <end position="713"/>
    </location>
</feature>
<organism evidence="11 12">
    <name type="scientific">Euplotes crassus</name>
    <dbReference type="NCBI Taxonomy" id="5936"/>
    <lineage>
        <taxon>Eukaryota</taxon>
        <taxon>Sar</taxon>
        <taxon>Alveolata</taxon>
        <taxon>Ciliophora</taxon>
        <taxon>Intramacronucleata</taxon>
        <taxon>Spirotrichea</taxon>
        <taxon>Hypotrichia</taxon>
        <taxon>Euplotida</taxon>
        <taxon>Euplotidae</taxon>
        <taxon>Moneuplotes</taxon>
    </lineage>
</organism>
<evidence type="ECO:0000256" key="8">
    <source>
        <dbReference type="ARBA" id="ARBA00048679"/>
    </source>
</evidence>
<dbReference type="Gene3D" id="1.10.510.10">
    <property type="entry name" value="Transferase(Phosphotransferase) domain 1"/>
    <property type="match status" value="1"/>
</dbReference>
<dbReference type="InterPro" id="IPR000719">
    <property type="entry name" value="Prot_kinase_dom"/>
</dbReference>
<dbReference type="Proteomes" id="UP001295684">
    <property type="component" value="Unassembled WGS sequence"/>
</dbReference>
<feature type="compositionally biased region" description="Polar residues" evidence="9">
    <location>
        <begin position="446"/>
        <end position="457"/>
    </location>
</feature>
<dbReference type="Pfam" id="PF00069">
    <property type="entry name" value="Pkinase"/>
    <property type="match status" value="1"/>
</dbReference>
<comment type="caution">
    <text evidence="11">The sequence shown here is derived from an EMBL/GenBank/DDBJ whole genome shotgun (WGS) entry which is preliminary data.</text>
</comment>
<accession>A0AAD1U3B5</accession>
<evidence type="ECO:0000256" key="7">
    <source>
        <dbReference type="ARBA" id="ARBA00047899"/>
    </source>
</evidence>